<sequence>MLFDYDDENEKSIYEYAKNLESKTFQDIIDEYNESPIKSYNSLHNPLSLTIAEDDGGYLRNENAKGELGNLLEKYYFGYMPNSKQEADFPKVGIELKQTCVNLKKNGEYSAGERLSITNISYEEPVQPDFYKSHVWKKIKRILLVHYLREKTKERLDYQILFVNLFTPPAEDLEIIINDYNKINAKLISGLAHEISESDTLYLGACTKGSTALKSWQPQYYGDNRPAKKRNYCLKRSYMDYILHAYILRKKVPYESIIKNTTDLSQTTFEEYITEKINRNIGITDKELCVQFNQAYNIKNKSLWSNLAFRMLGIKSNRAEEFAKANIIVKSIRLDEDGKMSEHISIPSFKFKEFVKEDWESSFVFEYFSETKFLFVIYKKDGETYKLLGSQLWNMPYIDLNNTVQEGWRKIQDCIKNGVKFEITENSIKNNIPKINDNPIIHIRPHTGKAAYRLHNGYTKGNIKYADELPNGEWMTKHSFWINKAYILSQLKYK</sequence>
<evidence type="ECO:0000313" key="6">
    <source>
        <dbReference type="Proteomes" id="UP000260025"/>
    </source>
</evidence>
<evidence type="ECO:0000256" key="1">
    <source>
        <dbReference type="ARBA" id="ARBA00022722"/>
    </source>
</evidence>
<name>A0A3E2VYK6_CLOIN</name>
<dbReference type="GO" id="GO:0016787">
    <property type="term" value="F:hydrolase activity"/>
    <property type="evidence" value="ECO:0007669"/>
    <property type="project" value="UniProtKB-KW"/>
</dbReference>
<evidence type="ECO:0000256" key="3">
    <source>
        <dbReference type="ARBA" id="ARBA00022801"/>
    </source>
</evidence>
<keyword evidence="2 5" id="KW-0255">Endonuclease</keyword>
<organism evidence="5 6">
    <name type="scientific">Clostridium innocuum</name>
    <dbReference type="NCBI Taxonomy" id="1522"/>
    <lineage>
        <taxon>Bacteria</taxon>
        <taxon>Bacillati</taxon>
        <taxon>Bacillota</taxon>
        <taxon>Clostridia</taxon>
        <taxon>Eubacteriales</taxon>
        <taxon>Clostridiaceae</taxon>
        <taxon>Clostridium</taxon>
    </lineage>
</organism>
<dbReference type="Gene3D" id="3.40.600.10">
    <property type="entry name" value="DNA mismatch repair MutH/Restriction endonuclease, type II"/>
    <property type="match status" value="2"/>
</dbReference>
<dbReference type="OrthoDB" id="3188707at2"/>
<dbReference type="InterPro" id="IPR011335">
    <property type="entry name" value="Restrct_endonuc-II-like"/>
</dbReference>
<dbReference type="InterPro" id="IPR011337">
    <property type="entry name" value="DNA_rep_MutH/RE_typeII_Sau3AI"/>
</dbReference>
<comment type="caution">
    <text evidence="5">The sequence shown here is derived from an EMBL/GenBank/DDBJ whole genome shotgun (WGS) entry which is preliminary data.</text>
</comment>
<keyword evidence="3" id="KW-0378">Hydrolase</keyword>
<dbReference type="Proteomes" id="UP000260025">
    <property type="component" value="Unassembled WGS sequence"/>
</dbReference>
<proteinExistence type="predicted"/>
<dbReference type="RefSeq" id="WP_117442910.1">
    <property type="nucleotide sequence ID" value="NZ_JAKNHC010000045.1"/>
</dbReference>
<dbReference type="NCBIfam" id="NF040973">
    <property type="entry name" value="restrict_Sau3AI"/>
    <property type="match status" value="1"/>
</dbReference>
<dbReference type="SUPFAM" id="SSF52980">
    <property type="entry name" value="Restriction endonuclease-like"/>
    <property type="match status" value="2"/>
</dbReference>
<dbReference type="InterPro" id="IPR037057">
    <property type="entry name" value="DNA_rep_MutH/T2_RE_sf"/>
</dbReference>
<reference evidence="5 6" key="1">
    <citation type="submission" date="2018-08" db="EMBL/GenBank/DDBJ databases">
        <title>A genome reference for cultivated species of the human gut microbiota.</title>
        <authorList>
            <person name="Zou Y."/>
            <person name="Xue W."/>
            <person name="Luo G."/>
        </authorList>
    </citation>
    <scope>NUCLEOTIDE SEQUENCE [LARGE SCALE GENOMIC DNA]</scope>
    <source>
        <strain evidence="5 6">OF01-2LB</strain>
    </source>
</reference>
<dbReference type="CDD" id="cd22355">
    <property type="entry name" value="Sau3AI_C"/>
    <property type="match status" value="1"/>
</dbReference>
<dbReference type="AlphaFoldDB" id="A0A3E2VYK6"/>
<accession>A0A3E2VYK6</accession>
<keyword evidence="1" id="KW-0540">Nuclease</keyword>
<evidence type="ECO:0000313" key="5">
    <source>
        <dbReference type="EMBL" id="RGC16117.1"/>
    </source>
</evidence>
<dbReference type="EMBL" id="QVEV01000010">
    <property type="protein sequence ID" value="RGC16117.1"/>
    <property type="molecule type" value="Genomic_DNA"/>
</dbReference>
<dbReference type="GO" id="GO:0004519">
    <property type="term" value="F:endonuclease activity"/>
    <property type="evidence" value="ECO:0007669"/>
    <property type="project" value="UniProtKB-KW"/>
</dbReference>
<evidence type="ECO:0000259" key="4">
    <source>
        <dbReference type="SMART" id="SM00927"/>
    </source>
</evidence>
<dbReference type="GO" id="GO:0003677">
    <property type="term" value="F:DNA binding"/>
    <property type="evidence" value="ECO:0007669"/>
    <property type="project" value="InterPro"/>
</dbReference>
<evidence type="ECO:0000256" key="2">
    <source>
        <dbReference type="ARBA" id="ARBA00022759"/>
    </source>
</evidence>
<dbReference type="SMART" id="SM00927">
    <property type="entry name" value="MutH"/>
    <property type="match status" value="1"/>
</dbReference>
<dbReference type="CDD" id="cd22356">
    <property type="entry name" value="Sau3AI_N-like"/>
    <property type="match status" value="1"/>
</dbReference>
<gene>
    <name evidence="5" type="ORF">DXA38_09070</name>
</gene>
<protein>
    <submittedName>
        <fullName evidence="5">Restriction endonuclease</fullName>
    </submittedName>
</protein>
<feature type="domain" description="DNA mismatch repair MutH/Type II restriction enzyme Sau3AI" evidence="4">
    <location>
        <begin position="77"/>
        <end position="179"/>
    </location>
</feature>
<dbReference type="Pfam" id="PF02976">
    <property type="entry name" value="MutH"/>
    <property type="match status" value="1"/>
</dbReference>